<dbReference type="AlphaFoldDB" id="A0A3P7I260"/>
<proteinExistence type="predicted"/>
<dbReference type="SUPFAM" id="SSF101690">
    <property type="entry name" value="PAZ domain"/>
    <property type="match status" value="1"/>
</dbReference>
<reference evidence="2 3" key="1">
    <citation type="submission" date="2018-11" db="EMBL/GenBank/DDBJ databases">
        <authorList>
            <consortium name="Pathogen Informatics"/>
        </authorList>
    </citation>
    <scope>NUCLEOTIDE SEQUENCE [LARGE SCALE GENOMIC DNA]</scope>
</reference>
<dbReference type="Pfam" id="PF02170">
    <property type="entry name" value="PAZ"/>
    <property type="match status" value="1"/>
</dbReference>
<dbReference type="InterPro" id="IPR036085">
    <property type="entry name" value="PAZ_dom_sf"/>
</dbReference>
<dbReference type="Gene3D" id="2.170.260.10">
    <property type="entry name" value="paz domain"/>
    <property type="match status" value="1"/>
</dbReference>
<dbReference type="SMART" id="SM00949">
    <property type="entry name" value="PAZ"/>
    <property type="match status" value="1"/>
</dbReference>
<gene>
    <name evidence="2" type="ORF">SVUK_LOCUS2539</name>
</gene>
<organism evidence="2 3">
    <name type="scientific">Strongylus vulgaris</name>
    <name type="common">Blood worm</name>
    <dbReference type="NCBI Taxonomy" id="40348"/>
    <lineage>
        <taxon>Eukaryota</taxon>
        <taxon>Metazoa</taxon>
        <taxon>Ecdysozoa</taxon>
        <taxon>Nematoda</taxon>
        <taxon>Chromadorea</taxon>
        <taxon>Rhabditida</taxon>
        <taxon>Rhabditina</taxon>
        <taxon>Rhabditomorpha</taxon>
        <taxon>Strongyloidea</taxon>
        <taxon>Strongylidae</taxon>
        <taxon>Strongylus</taxon>
    </lineage>
</organism>
<evidence type="ECO:0000313" key="2">
    <source>
        <dbReference type="EMBL" id="VDM67541.1"/>
    </source>
</evidence>
<dbReference type="Proteomes" id="UP000270094">
    <property type="component" value="Unassembled WGS sequence"/>
</dbReference>
<dbReference type="PANTHER" id="PTHR22891">
    <property type="entry name" value="EUKARYOTIC TRANSLATION INITIATION FACTOR 2C"/>
    <property type="match status" value="1"/>
</dbReference>
<evidence type="ECO:0000313" key="3">
    <source>
        <dbReference type="Proteomes" id="UP000270094"/>
    </source>
</evidence>
<dbReference type="EMBL" id="UYYB01005799">
    <property type="protein sequence ID" value="VDM67541.1"/>
    <property type="molecule type" value="Genomic_DNA"/>
</dbReference>
<accession>A0A3P7I260</accession>
<name>A0A3P7I260_STRVU</name>
<dbReference type="InterPro" id="IPR003100">
    <property type="entry name" value="PAZ_dom"/>
</dbReference>
<dbReference type="GO" id="GO:0003723">
    <property type="term" value="F:RNA binding"/>
    <property type="evidence" value="ECO:0007669"/>
    <property type="project" value="InterPro"/>
</dbReference>
<feature type="domain" description="PAZ" evidence="1">
    <location>
        <begin position="34"/>
        <end position="129"/>
    </location>
</feature>
<protein>
    <recommendedName>
        <fullName evidence="1">PAZ domain-containing protein</fullName>
    </recommendedName>
</protein>
<dbReference type="PROSITE" id="PS50821">
    <property type="entry name" value="PAZ"/>
    <property type="match status" value="1"/>
</dbReference>
<sequence length="139" mass="16486">MEIWPGFETAVRHYEQDELMLCIENRFKMIRTESVWEIMCAEDLRARHDRARFQAAMEEIIVGQTVFARYNNKMYRITSISYDMTPQSTFARTDGTVTTLSEYFEKQYDLSVLVDTQPVLVNNYLSICFTEHSERQITE</sequence>
<evidence type="ECO:0000259" key="1">
    <source>
        <dbReference type="PROSITE" id="PS50821"/>
    </source>
</evidence>
<dbReference type="OrthoDB" id="445936at2759"/>
<keyword evidence="3" id="KW-1185">Reference proteome</keyword>